<organism evidence="2 3">
    <name type="scientific">Lacrimispora amygdalina</name>
    <dbReference type="NCBI Taxonomy" id="253257"/>
    <lineage>
        <taxon>Bacteria</taxon>
        <taxon>Bacillati</taxon>
        <taxon>Bacillota</taxon>
        <taxon>Clostridia</taxon>
        <taxon>Lachnospirales</taxon>
        <taxon>Lachnospiraceae</taxon>
        <taxon>Lacrimispora</taxon>
    </lineage>
</organism>
<keyword evidence="3" id="KW-1185">Reference proteome</keyword>
<dbReference type="Gene3D" id="3.30.870.10">
    <property type="entry name" value="Endonuclease Chain A"/>
    <property type="match status" value="1"/>
</dbReference>
<comment type="caution">
    <text evidence="2">The sequence shown here is derived from an EMBL/GenBank/DDBJ whole genome shotgun (WGS) entry which is preliminary data.</text>
</comment>
<protein>
    <recommendedName>
        <fullName evidence="1">PLD phosphodiesterase domain-containing protein</fullName>
    </recommendedName>
</protein>
<accession>A0ABQ5MA28</accession>
<dbReference type="CDD" id="cd09132">
    <property type="entry name" value="PLDc_unchar4"/>
    <property type="match status" value="1"/>
</dbReference>
<name>A0ABQ5MA28_9FIRM</name>
<evidence type="ECO:0000313" key="3">
    <source>
        <dbReference type="Proteomes" id="UP001419084"/>
    </source>
</evidence>
<evidence type="ECO:0000313" key="2">
    <source>
        <dbReference type="EMBL" id="GLB31564.1"/>
    </source>
</evidence>
<gene>
    <name evidence="2" type="ORF">LAD12857_34870</name>
</gene>
<dbReference type="SUPFAM" id="SSF56024">
    <property type="entry name" value="Phospholipase D/nuclease"/>
    <property type="match status" value="1"/>
</dbReference>
<dbReference type="PANTHER" id="PTHR21248">
    <property type="entry name" value="CARDIOLIPIN SYNTHASE"/>
    <property type="match status" value="1"/>
</dbReference>
<dbReference type="Pfam" id="PF13091">
    <property type="entry name" value="PLDc_2"/>
    <property type="match status" value="1"/>
</dbReference>
<evidence type="ECO:0000259" key="1">
    <source>
        <dbReference type="PROSITE" id="PS50035"/>
    </source>
</evidence>
<dbReference type="InterPro" id="IPR025202">
    <property type="entry name" value="PLD-like_dom"/>
</dbReference>
<dbReference type="RefSeq" id="WP_283675426.1">
    <property type="nucleotide sequence ID" value="NZ_BRPJ01000074.1"/>
</dbReference>
<feature type="domain" description="PLD phosphodiesterase" evidence="1">
    <location>
        <begin position="166"/>
        <end position="193"/>
    </location>
</feature>
<dbReference type="SMART" id="SM00155">
    <property type="entry name" value="PLDc"/>
    <property type="match status" value="1"/>
</dbReference>
<dbReference type="Proteomes" id="UP001419084">
    <property type="component" value="Unassembled WGS sequence"/>
</dbReference>
<dbReference type="EMBL" id="BRPJ01000074">
    <property type="protein sequence ID" value="GLB31564.1"/>
    <property type="molecule type" value="Genomic_DNA"/>
</dbReference>
<dbReference type="PANTHER" id="PTHR21248:SF22">
    <property type="entry name" value="PHOSPHOLIPASE D"/>
    <property type="match status" value="1"/>
</dbReference>
<dbReference type="InterPro" id="IPR001736">
    <property type="entry name" value="PLipase_D/transphosphatidylase"/>
</dbReference>
<reference evidence="2 3" key="1">
    <citation type="journal article" date="2024" name="Int. J. Syst. Evol. Microbiol.">
        <title>Lacrimispora brassicae sp. nov. isolated from fermented cabbage, and proposal of Clostridium indicum Gundawar et al. 2019 and Clostridium methoxybenzovorans Mechichi et al. 1999 as heterotypic synonyms of Lacrimispora amygdalina (Parshina et al. 2003) Haas and Blanchard 2020 and Lacrimispora indolis (McClung and McCoy 1957) Haas and Blanchard 2020, respectively.</title>
        <authorList>
            <person name="Kobayashi H."/>
            <person name="Tanizawa Y."/>
            <person name="Sakamoto M."/>
            <person name="Ohkuma M."/>
            <person name="Tohno M."/>
        </authorList>
    </citation>
    <scope>NUCLEOTIDE SEQUENCE [LARGE SCALE GENOMIC DNA]</scope>
    <source>
        <strain evidence="2 3">DSM 12857</strain>
    </source>
</reference>
<dbReference type="PROSITE" id="PS50035">
    <property type="entry name" value="PLD"/>
    <property type="match status" value="1"/>
</dbReference>
<proteinExistence type="predicted"/>
<sequence>MWHEDLGIDVIVQTLKDEIEQYRLLNATDAFKKSLILIQKKFPNCSSGEIMDILQMACKLYACTSGEQCELVITAPSSFKLKARKTKVVVNNILLYAERNITLTGYSISEYFGEMIELIIQKSTQGVYVNLYLNDTQKHQDVIERLSTYASKFIKIFSYNQQDGDKMSALHAKLIVVDGHTSLISSANLSYHGMQGNVEMGVLIESPEKAREIESLLKTLREQKVFKKLR</sequence>